<keyword evidence="3" id="KW-1185">Reference proteome</keyword>
<organism evidence="2 3">
    <name type="scientific">Pycnococcus provasolii</name>
    <dbReference type="NCBI Taxonomy" id="41880"/>
    <lineage>
        <taxon>Eukaryota</taxon>
        <taxon>Viridiplantae</taxon>
        <taxon>Chlorophyta</taxon>
        <taxon>Pseudoscourfieldiophyceae</taxon>
        <taxon>Pseudoscourfieldiales</taxon>
        <taxon>Pycnococcaceae</taxon>
        <taxon>Pycnococcus</taxon>
    </lineage>
</organism>
<feature type="compositionally biased region" description="Basic and acidic residues" evidence="1">
    <location>
        <begin position="1"/>
        <end position="10"/>
    </location>
</feature>
<reference evidence="2" key="1">
    <citation type="submission" date="2020-10" db="EMBL/GenBank/DDBJ databases">
        <title>Unveiling of a novel bifunctional photoreceptor, Dualchrome1, isolated from a cosmopolitan green alga.</title>
        <authorList>
            <person name="Suzuki S."/>
            <person name="Kawachi M."/>
        </authorList>
    </citation>
    <scope>NUCLEOTIDE SEQUENCE</scope>
    <source>
        <strain evidence="2">NIES 2893</strain>
    </source>
</reference>
<accession>A0A830HBR8</accession>
<feature type="compositionally biased region" description="Polar residues" evidence="1">
    <location>
        <begin position="33"/>
        <end position="42"/>
    </location>
</feature>
<feature type="region of interest" description="Disordered" evidence="1">
    <location>
        <begin position="135"/>
        <end position="171"/>
    </location>
</feature>
<dbReference type="EMBL" id="BNJQ01000006">
    <property type="protein sequence ID" value="GHP03933.1"/>
    <property type="molecule type" value="Genomic_DNA"/>
</dbReference>
<dbReference type="Proteomes" id="UP000660262">
    <property type="component" value="Unassembled WGS sequence"/>
</dbReference>
<evidence type="ECO:0000313" key="2">
    <source>
        <dbReference type="EMBL" id="GHP03933.1"/>
    </source>
</evidence>
<proteinExistence type="predicted"/>
<feature type="region of interest" description="Disordered" evidence="1">
    <location>
        <begin position="91"/>
        <end position="121"/>
    </location>
</feature>
<feature type="compositionally biased region" description="Pro residues" evidence="1">
    <location>
        <begin position="140"/>
        <end position="155"/>
    </location>
</feature>
<feature type="region of interest" description="Disordered" evidence="1">
    <location>
        <begin position="1"/>
        <end position="42"/>
    </location>
</feature>
<name>A0A830HBR8_9CHLO</name>
<dbReference type="PROSITE" id="PS51257">
    <property type="entry name" value="PROKAR_LIPOPROTEIN"/>
    <property type="match status" value="1"/>
</dbReference>
<dbReference type="AlphaFoldDB" id="A0A830HBR8"/>
<comment type="caution">
    <text evidence="2">The sequence shown here is derived from an EMBL/GenBank/DDBJ whole genome shotgun (WGS) entry which is preliminary data.</text>
</comment>
<sequence>MADSTSRDDPYVVISSSTSTSCSSNTYSHNSEHSNANSTPRCSTIKRELRRYLNTGRQEMMETTTHHDGTQLPSMFGGSTFGLGGMFSSLFGADADANQSSPPSSWFGSGSGGEERPEELIGELFRTFFSSVPELSRSFPPMPSPPSQQTPPPPQKHQDAYAAFRNDFEET</sequence>
<evidence type="ECO:0000313" key="3">
    <source>
        <dbReference type="Proteomes" id="UP000660262"/>
    </source>
</evidence>
<gene>
    <name evidence="2" type="ORF">PPROV_000268700</name>
</gene>
<feature type="compositionally biased region" description="Low complexity" evidence="1">
    <location>
        <begin position="15"/>
        <end position="29"/>
    </location>
</feature>
<protein>
    <submittedName>
        <fullName evidence="2">Uncharacterized protein</fullName>
    </submittedName>
</protein>
<evidence type="ECO:0000256" key="1">
    <source>
        <dbReference type="SAM" id="MobiDB-lite"/>
    </source>
</evidence>